<protein>
    <submittedName>
        <fullName evidence="1">Uncharacterized protein</fullName>
    </submittedName>
</protein>
<keyword evidence="2" id="KW-1185">Reference proteome</keyword>
<dbReference type="AlphaFoldDB" id="A0A7D6VES4"/>
<evidence type="ECO:0000313" key="1">
    <source>
        <dbReference type="EMBL" id="QLY32702.1"/>
    </source>
</evidence>
<dbReference type="Proteomes" id="UP000515512">
    <property type="component" value="Chromosome"/>
</dbReference>
<dbReference type="KEGG" id="nhu:H0264_11005"/>
<name>A0A7D6VES4_9NOCA</name>
<organism evidence="1 2">
    <name type="scientific">Nocardia huaxiensis</name>
    <dbReference type="NCBI Taxonomy" id="2755382"/>
    <lineage>
        <taxon>Bacteria</taxon>
        <taxon>Bacillati</taxon>
        <taxon>Actinomycetota</taxon>
        <taxon>Actinomycetes</taxon>
        <taxon>Mycobacteriales</taxon>
        <taxon>Nocardiaceae</taxon>
        <taxon>Nocardia</taxon>
    </lineage>
</organism>
<gene>
    <name evidence="1" type="ORF">H0264_11005</name>
</gene>
<evidence type="ECO:0000313" key="2">
    <source>
        <dbReference type="Proteomes" id="UP000515512"/>
    </source>
</evidence>
<sequence>MADRPLFLPRGHAAPLRQGRCGYDGCFMVLDLNATTASLRVVTVDSATGASTGVFDQRLA</sequence>
<proteinExistence type="predicted"/>
<reference evidence="1 2" key="1">
    <citation type="submission" date="2020-07" db="EMBL/GenBank/DDBJ databases">
        <authorList>
            <person name="Zhuang K."/>
            <person name="Ran Y."/>
        </authorList>
    </citation>
    <scope>NUCLEOTIDE SEQUENCE [LARGE SCALE GENOMIC DNA]</scope>
    <source>
        <strain evidence="1 2">WCH-YHL-001</strain>
    </source>
</reference>
<dbReference type="RefSeq" id="WP_181583867.1">
    <property type="nucleotide sequence ID" value="NZ_CP059399.1"/>
</dbReference>
<dbReference type="EMBL" id="CP059399">
    <property type="protein sequence ID" value="QLY32702.1"/>
    <property type="molecule type" value="Genomic_DNA"/>
</dbReference>
<accession>A0A7D6VES4</accession>